<dbReference type="Proteomes" id="UP000240418">
    <property type="component" value="Unassembled WGS sequence"/>
</dbReference>
<keyword evidence="2" id="KW-0808">Transferase</keyword>
<evidence type="ECO:0000313" key="3">
    <source>
        <dbReference type="Proteomes" id="UP000240418"/>
    </source>
</evidence>
<proteinExistence type="predicted"/>
<dbReference type="InterPro" id="IPR017926">
    <property type="entry name" value="GATASE"/>
</dbReference>
<evidence type="ECO:0000313" key="2">
    <source>
        <dbReference type="EMBL" id="PSL21034.1"/>
    </source>
</evidence>
<dbReference type="OrthoDB" id="9794816at2"/>
<feature type="domain" description="Glutamine amidotransferase" evidence="1">
    <location>
        <begin position="74"/>
        <end position="209"/>
    </location>
</feature>
<dbReference type="SUPFAM" id="SSF52317">
    <property type="entry name" value="Class I glutamine amidotransferase-like"/>
    <property type="match status" value="1"/>
</dbReference>
<dbReference type="InterPro" id="IPR044992">
    <property type="entry name" value="ChyE-like"/>
</dbReference>
<dbReference type="AlphaFoldDB" id="A0A2P8FH26"/>
<keyword evidence="3" id="KW-1185">Reference proteome</keyword>
<reference evidence="2 3" key="1">
    <citation type="submission" date="2018-03" db="EMBL/GenBank/DDBJ databases">
        <title>Genomic Encyclopedia of Archaeal and Bacterial Type Strains, Phase II (KMG-II): from individual species to whole genera.</title>
        <authorList>
            <person name="Goeker M."/>
        </authorList>
    </citation>
    <scope>NUCLEOTIDE SEQUENCE [LARGE SCALE GENOMIC DNA]</scope>
    <source>
        <strain evidence="2 3">DSM 100673</strain>
    </source>
</reference>
<keyword evidence="2" id="KW-0315">Glutamine amidotransferase</keyword>
<dbReference type="PROSITE" id="PS51273">
    <property type="entry name" value="GATASE_TYPE_1"/>
    <property type="match status" value="1"/>
</dbReference>
<organism evidence="2 3">
    <name type="scientific">Shimia abyssi</name>
    <dbReference type="NCBI Taxonomy" id="1662395"/>
    <lineage>
        <taxon>Bacteria</taxon>
        <taxon>Pseudomonadati</taxon>
        <taxon>Pseudomonadota</taxon>
        <taxon>Alphaproteobacteria</taxon>
        <taxon>Rhodobacterales</taxon>
        <taxon>Roseobacteraceae</taxon>
    </lineage>
</organism>
<name>A0A2P8FH26_9RHOB</name>
<comment type="caution">
    <text evidence="2">The sequence shown here is derived from an EMBL/GenBank/DDBJ whole genome shotgun (WGS) entry which is preliminary data.</text>
</comment>
<dbReference type="Gene3D" id="3.40.50.880">
    <property type="match status" value="1"/>
</dbReference>
<dbReference type="EMBL" id="PYGJ01000002">
    <property type="protein sequence ID" value="PSL21034.1"/>
    <property type="molecule type" value="Genomic_DNA"/>
</dbReference>
<dbReference type="GO" id="GO:0016740">
    <property type="term" value="F:transferase activity"/>
    <property type="evidence" value="ECO:0007669"/>
    <property type="project" value="UniProtKB-KW"/>
</dbReference>
<gene>
    <name evidence="2" type="ORF">CLV88_102154</name>
</gene>
<evidence type="ECO:0000259" key="1">
    <source>
        <dbReference type="Pfam" id="PF00117"/>
    </source>
</evidence>
<dbReference type="InterPro" id="IPR029062">
    <property type="entry name" value="Class_I_gatase-like"/>
</dbReference>
<dbReference type="Pfam" id="PF00117">
    <property type="entry name" value="GATase"/>
    <property type="match status" value="1"/>
</dbReference>
<sequence>MTEKAERSLLFISMLGENVLFNPDHFGGLCSSGQEKDWIVDWFGPVAQETGFSLSGVDICRGDALPAVDDVDCVILGGTMHVVTEDRPWLRALYAWLRQYRDAGKPLLGICGGHQLVSTQFEDGVLDGRAGGTLAGTYEIELTELGRQHPLFEGLSTSPRFNFANYLHVIPSDAQKAKVLARIGESSAICIDHGNHWYTTQFHPESRRSVWSCMYEQTEPEHVGNYSDDQDGADLIRNFMKIASKELNEQRPVTLSP</sequence>
<dbReference type="RefSeq" id="WP_106607239.1">
    <property type="nucleotide sequence ID" value="NZ_PYGJ01000002.1"/>
</dbReference>
<dbReference type="GO" id="GO:0005829">
    <property type="term" value="C:cytosol"/>
    <property type="evidence" value="ECO:0007669"/>
    <property type="project" value="TreeGrafter"/>
</dbReference>
<protein>
    <submittedName>
        <fullName evidence="2">GMP synthase-like glutamine amidotransferase</fullName>
    </submittedName>
</protein>
<accession>A0A2P8FH26</accession>
<dbReference type="PANTHER" id="PTHR42695">
    <property type="entry name" value="GLUTAMINE AMIDOTRANSFERASE YLR126C-RELATED"/>
    <property type="match status" value="1"/>
</dbReference>
<dbReference type="PANTHER" id="PTHR42695:SF5">
    <property type="entry name" value="GLUTAMINE AMIDOTRANSFERASE YLR126C-RELATED"/>
    <property type="match status" value="1"/>
</dbReference>